<feature type="active site" description="Phosphoserine intermediate" evidence="10">
    <location>
        <position position="100"/>
    </location>
</feature>
<comment type="similarity">
    <text evidence="10 11">Belongs to the APS kinase family.</text>
</comment>
<evidence type="ECO:0000313" key="13">
    <source>
        <dbReference type="EMBL" id="MBW4432022.1"/>
    </source>
</evidence>
<keyword evidence="9 10" id="KW-0067">ATP-binding</keyword>
<dbReference type="EMBL" id="JAHHHW010000079">
    <property type="protein sequence ID" value="MBW4432022.1"/>
    <property type="molecule type" value="Genomic_DNA"/>
</dbReference>
<evidence type="ECO:0000256" key="10">
    <source>
        <dbReference type="HAMAP-Rule" id="MF_00065"/>
    </source>
</evidence>
<dbReference type="GO" id="GO:0019379">
    <property type="term" value="P:sulfate assimilation, phosphoadenylyl sulfate reduction by phosphoadenylyl-sulfate reductase (thioredoxin)"/>
    <property type="evidence" value="ECO:0007669"/>
    <property type="project" value="TreeGrafter"/>
</dbReference>
<evidence type="ECO:0000256" key="3">
    <source>
        <dbReference type="ARBA" id="ARBA00004806"/>
    </source>
</evidence>
<dbReference type="PANTHER" id="PTHR42700:SF1">
    <property type="entry name" value="SULFATE ADENYLYLTRANSFERASE"/>
    <property type="match status" value="1"/>
</dbReference>
<dbReference type="Gene3D" id="3.40.50.300">
    <property type="entry name" value="P-loop containing nucleotide triphosphate hydrolases"/>
    <property type="match status" value="1"/>
</dbReference>
<comment type="pathway">
    <text evidence="3 10 11">Sulfur metabolism; hydrogen sulfide biosynthesis; sulfite from sulfate: step 2/3.</text>
</comment>
<keyword evidence="8 10" id="KW-0418">Kinase</keyword>
<dbReference type="NCBIfam" id="TIGR00455">
    <property type="entry name" value="apsK"/>
    <property type="match status" value="1"/>
</dbReference>
<evidence type="ECO:0000256" key="5">
    <source>
        <dbReference type="ARBA" id="ARBA00022553"/>
    </source>
</evidence>
<dbReference type="GO" id="GO:0005524">
    <property type="term" value="F:ATP binding"/>
    <property type="evidence" value="ECO:0007669"/>
    <property type="project" value="UniProtKB-UniRule"/>
</dbReference>
<dbReference type="GO" id="GO:0004781">
    <property type="term" value="F:sulfate adenylyltransferase (ATP) activity"/>
    <property type="evidence" value="ECO:0007669"/>
    <property type="project" value="TreeGrafter"/>
</dbReference>
<dbReference type="InterPro" id="IPR059117">
    <property type="entry name" value="APS_kinase_dom"/>
</dbReference>
<dbReference type="InterPro" id="IPR050512">
    <property type="entry name" value="Sulf_AdTrans/APS_kinase"/>
</dbReference>
<keyword evidence="6 10" id="KW-0808">Transferase</keyword>
<dbReference type="SUPFAM" id="SSF52540">
    <property type="entry name" value="P-loop containing nucleoside triphosphate hydrolases"/>
    <property type="match status" value="1"/>
</dbReference>
<sequence length="201" mass="22852">MNQVVTNNSMELSKRQHLGVTVWFTGLSGAGKTTISSTLEKILRSQGYKVELLDGDVVRRNLTKDLGFSKRDRDENVRRVGFVASLLSRNGVIVLVSAISPYRDVREEMRQRIDNFVEVYVNAPLDVCERRDVKGLYQKARSGQIKNFTGIDDPYEPPLNADIECRTDLESLEESISKVLIKLEQKGYVQVYSQHQTVEAR</sequence>
<feature type="domain" description="APS kinase" evidence="12">
    <location>
        <begin position="19"/>
        <end position="165"/>
    </location>
</feature>
<dbReference type="AlphaFoldDB" id="A0A9E3H7F8"/>
<comment type="caution">
    <text evidence="13">The sequence shown here is derived from an EMBL/GenBank/DDBJ whole genome shotgun (WGS) entry which is preliminary data.</text>
</comment>
<evidence type="ECO:0000313" key="14">
    <source>
        <dbReference type="Proteomes" id="UP000813215"/>
    </source>
</evidence>
<comment type="function">
    <text evidence="2 10 11">Catalyzes the synthesis of activated sulfate.</text>
</comment>
<dbReference type="Proteomes" id="UP000813215">
    <property type="component" value="Unassembled WGS sequence"/>
</dbReference>
<evidence type="ECO:0000256" key="6">
    <source>
        <dbReference type="ARBA" id="ARBA00022679"/>
    </source>
</evidence>
<name>A0A9E3H7F8_9NOST</name>
<organism evidence="13 14">
    <name type="scientific">Pelatocladus maniniholoensis HA4357-MV3</name>
    <dbReference type="NCBI Taxonomy" id="1117104"/>
    <lineage>
        <taxon>Bacteria</taxon>
        <taxon>Bacillati</taxon>
        <taxon>Cyanobacteriota</taxon>
        <taxon>Cyanophyceae</taxon>
        <taxon>Nostocales</taxon>
        <taxon>Nostocaceae</taxon>
        <taxon>Pelatocladus</taxon>
    </lineage>
</organism>
<evidence type="ECO:0000256" key="11">
    <source>
        <dbReference type="RuleBase" id="RU004347"/>
    </source>
</evidence>
<dbReference type="GO" id="GO:0010134">
    <property type="term" value="P:sulfate assimilation via adenylyl sulfate reduction"/>
    <property type="evidence" value="ECO:0007669"/>
    <property type="project" value="TreeGrafter"/>
</dbReference>
<dbReference type="CDD" id="cd02027">
    <property type="entry name" value="APSK"/>
    <property type="match status" value="1"/>
</dbReference>
<evidence type="ECO:0000259" key="12">
    <source>
        <dbReference type="Pfam" id="PF01583"/>
    </source>
</evidence>
<accession>A0A9E3H7F8</accession>
<evidence type="ECO:0000256" key="9">
    <source>
        <dbReference type="ARBA" id="ARBA00022840"/>
    </source>
</evidence>
<dbReference type="PANTHER" id="PTHR42700">
    <property type="entry name" value="SULFATE ADENYLYLTRANSFERASE"/>
    <property type="match status" value="1"/>
</dbReference>
<evidence type="ECO:0000256" key="8">
    <source>
        <dbReference type="ARBA" id="ARBA00022777"/>
    </source>
</evidence>
<dbReference type="HAMAP" id="MF_00065">
    <property type="entry name" value="Adenylyl_sulf_kinase"/>
    <property type="match status" value="1"/>
</dbReference>
<dbReference type="Pfam" id="PF01583">
    <property type="entry name" value="APS_kinase"/>
    <property type="match status" value="1"/>
</dbReference>
<reference evidence="13" key="1">
    <citation type="submission" date="2021-05" db="EMBL/GenBank/DDBJ databases">
        <authorList>
            <person name="Pietrasiak N."/>
            <person name="Ward R."/>
            <person name="Stajich J.E."/>
            <person name="Kurbessoian T."/>
        </authorList>
    </citation>
    <scope>NUCLEOTIDE SEQUENCE</scope>
    <source>
        <strain evidence="13">HA4357-MV3</strain>
    </source>
</reference>
<evidence type="ECO:0000256" key="1">
    <source>
        <dbReference type="ARBA" id="ARBA00001823"/>
    </source>
</evidence>
<reference evidence="13" key="2">
    <citation type="journal article" date="2022" name="Microbiol. Resour. Announc.">
        <title>Metagenome Sequencing to Explore Phylogenomics of Terrestrial Cyanobacteria.</title>
        <authorList>
            <person name="Ward R.D."/>
            <person name="Stajich J.E."/>
            <person name="Johansen J.R."/>
            <person name="Huntemann M."/>
            <person name="Clum A."/>
            <person name="Foster B."/>
            <person name="Foster B."/>
            <person name="Roux S."/>
            <person name="Palaniappan K."/>
            <person name="Varghese N."/>
            <person name="Mukherjee S."/>
            <person name="Reddy T.B.K."/>
            <person name="Daum C."/>
            <person name="Copeland A."/>
            <person name="Chen I.A."/>
            <person name="Ivanova N.N."/>
            <person name="Kyrpides N.C."/>
            <person name="Shapiro N."/>
            <person name="Eloe-Fadrosh E.A."/>
            <person name="Pietrasiak N."/>
        </authorList>
    </citation>
    <scope>NUCLEOTIDE SEQUENCE</scope>
    <source>
        <strain evidence="13">HA4357-MV3</strain>
    </source>
</reference>
<dbReference type="FunFam" id="3.40.50.300:FF:000802">
    <property type="entry name" value="Sulfate adenylyltransferase"/>
    <property type="match status" value="1"/>
</dbReference>
<keyword evidence="7 10" id="KW-0547">Nucleotide-binding</keyword>
<proteinExistence type="inferred from homology"/>
<evidence type="ECO:0000256" key="4">
    <source>
        <dbReference type="ARBA" id="ARBA00012121"/>
    </source>
</evidence>
<dbReference type="NCBIfam" id="NF002059">
    <property type="entry name" value="PRK00889.1"/>
    <property type="match status" value="1"/>
</dbReference>
<comment type="catalytic activity">
    <reaction evidence="1 10 11">
        <text>adenosine 5'-phosphosulfate + ATP = 3'-phosphoadenylyl sulfate + ADP + H(+)</text>
        <dbReference type="Rhea" id="RHEA:24152"/>
        <dbReference type="ChEBI" id="CHEBI:15378"/>
        <dbReference type="ChEBI" id="CHEBI:30616"/>
        <dbReference type="ChEBI" id="CHEBI:58243"/>
        <dbReference type="ChEBI" id="CHEBI:58339"/>
        <dbReference type="ChEBI" id="CHEBI:456216"/>
        <dbReference type="EC" id="2.7.1.25"/>
    </reaction>
</comment>
<gene>
    <name evidence="10 13" type="primary">cysC</name>
    <name evidence="13" type="ORF">KME28_09905</name>
</gene>
<evidence type="ECO:0000256" key="2">
    <source>
        <dbReference type="ARBA" id="ARBA00002632"/>
    </source>
</evidence>
<dbReference type="GO" id="GO:0070814">
    <property type="term" value="P:hydrogen sulfide biosynthetic process"/>
    <property type="evidence" value="ECO:0007669"/>
    <property type="project" value="UniProtKB-UniRule"/>
</dbReference>
<evidence type="ECO:0000256" key="7">
    <source>
        <dbReference type="ARBA" id="ARBA00022741"/>
    </source>
</evidence>
<dbReference type="GO" id="GO:0005737">
    <property type="term" value="C:cytoplasm"/>
    <property type="evidence" value="ECO:0007669"/>
    <property type="project" value="TreeGrafter"/>
</dbReference>
<dbReference type="EC" id="2.7.1.25" evidence="4 10"/>
<dbReference type="NCBIfam" id="NF003013">
    <property type="entry name" value="PRK03846.1"/>
    <property type="match status" value="1"/>
</dbReference>
<dbReference type="InterPro" id="IPR027417">
    <property type="entry name" value="P-loop_NTPase"/>
</dbReference>
<protein>
    <recommendedName>
        <fullName evidence="4 10">Adenylyl-sulfate kinase</fullName>
        <ecNumber evidence="4 10">2.7.1.25</ecNumber>
    </recommendedName>
    <alternativeName>
        <fullName evidence="10">APS kinase</fullName>
    </alternativeName>
    <alternativeName>
        <fullName evidence="10">ATP adenosine-5'-phosphosulfate 3'-phosphotransferase</fullName>
    </alternativeName>
    <alternativeName>
        <fullName evidence="10">Adenosine-5'-phosphosulfate kinase</fullName>
    </alternativeName>
</protein>
<keyword evidence="5 10" id="KW-0597">Phosphoprotein</keyword>
<dbReference type="GO" id="GO:0004020">
    <property type="term" value="F:adenylylsulfate kinase activity"/>
    <property type="evidence" value="ECO:0007669"/>
    <property type="project" value="UniProtKB-UniRule"/>
</dbReference>
<dbReference type="InterPro" id="IPR002891">
    <property type="entry name" value="APS"/>
</dbReference>
<feature type="binding site" evidence="10">
    <location>
        <begin position="26"/>
        <end position="33"/>
    </location>
    <ligand>
        <name>ATP</name>
        <dbReference type="ChEBI" id="CHEBI:30616"/>
    </ligand>
</feature>